<gene>
    <name evidence="4" type="ORF">S03H2_21256</name>
</gene>
<comment type="caution">
    <text evidence="4">The sequence shown here is derived from an EMBL/GenBank/DDBJ whole genome shotgun (WGS) entry which is preliminary data.</text>
</comment>
<name>X1HDZ3_9ZZZZ</name>
<dbReference type="AlphaFoldDB" id="X1HDZ3"/>
<dbReference type="GO" id="GO:0005634">
    <property type="term" value="C:nucleus"/>
    <property type="evidence" value="ECO:0007669"/>
    <property type="project" value="TreeGrafter"/>
</dbReference>
<proteinExistence type="predicted"/>
<keyword evidence="1" id="KW-0489">Methyltransferase</keyword>
<evidence type="ECO:0000256" key="1">
    <source>
        <dbReference type="ARBA" id="ARBA00022603"/>
    </source>
</evidence>
<keyword evidence="2" id="KW-0808">Transferase</keyword>
<dbReference type="PROSITE" id="PS51143">
    <property type="entry name" value="MT_A70"/>
    <property type="match status" value="1"/>
</dbReference>
<evidence type="ECO:0000256" key="3">
    <source>
        <dbReference type="ARBA" id="ARBA00022691"/>
    </source>
</evidence>
<evidence type="ECO:0000313" key="4">
    <source>
        <dbReference type="EMBL" id="GAH43493.1"/>
    </source>
</evidence>
<protein>
    <submittedName>
        <fullName evidence="4">Uncharacterized protein</fullName>
    </submittedName>
</protein>
<dbReference type="GO" id="GO:0008173">
    <property type="term" value="F:RNA methyltransferase activity"/>
    <property type="evidence" value="ECO:0007669"/>
    <property type="project" value="UniProtKB-ARBA"/>
</dbReference>
<dbReference type="GO" id="GO:0032259">
    <property type="term" value="P:methylation"/>
    <property type="evidence" value="ECO:0007669"/>
    <property type="project" value="UniProtKB-KW"/>
</dbReference>
<sequence length="177" mass="21301">MNKYPTVTIDFPWTVKNNLKNLKYYRTGKKMPYPLMSDEEILNFPINNFAKDRCDLFLWSITSKIPFCFEILKYWKFKYMDFFAWDKGIGVPVNGIYRQVEWAVYAYRGKMGINKKGKFISSMFYEKRGKHSRKPDLFYDRIKRNTMAPRINIFAREERDGWDSWGNEIKEYGVVAQ</sequence>
<dbReference type="PANTHER" id="PTHR12829">
    <property type="entry name" value="N6-ADENOSINE-METHYLTRANSFERASE"/>
    <property type="match status" value="1"/>
</dbReference>
<dbReference type="Pfam" id="PF05063">
    <property type="entry name" value="MT-A70"/>
    <property type="match status" value="1"/>
</dbReference>
<dbReference type="GO" id="GO:0008757">
    <property type="term" value="F:S-adenosylmethionine-dependent methyltransferase activity"/>
    <property type="evidence" value="ECO:0007669"/>
    <property type="project" value="UniProtKB-ARBA"/>
</dbReference>
<reference evidence="4" key="1">
    <citation type="journal article" date="2014" name="Front. Microbiol.">
        <title>High frequency of phylogenetically diverse reductive dehalogenase-homologous genes in deep subseafloor sedimentary metagenomes.</title>
        <authorList>
            <person name="Kawai M."/>
            <person name="Futagami T."/>
            <person name="Toyoda A."/>
            <person name="Takaki Y."/>
            <person name="Nishi S."/>
            <person name="Hori S."/>
            <person name="Arai W."/>
            <person name="Tsubouchi T."/>
            <person name="Morono Y."/>
            <person name="Uchiyama I."/>
            <person name="Ito T."/>
            <person name="Fujiyama A."/>
            <person name="Inagaki F."/>
            <person name="Takami H."/>
        </authorList>
    </citation>
    <scope>NUCLEOTIDE SEQUENCE</scope>
    <source>
        <strain evidence="4">Expedition CK06-06</strain>
    </source>
</reference>
<dbReference type="InterPro" id="IPR007757">
    <property type="entry name" value="MT-A70-like"/>
</dbReference>
<dbReference type="PANTHER" id="PTHR12829:SF7">
    <property type="entry name" value="N6-ADENOSINE-METHYLTRANSFERASE CATALYTIC SUBUNIT"/>
    <property type="match status" value="1"/>
</dbReference>
<evidence type="ECO:0000256" key="2">
    <source>
        <dbReference type="ARBA" id="ARBA00022679"/>
    </source>
</evidence>
<accession>X1HDZ3</accession>
<dbReference type="EMBL" id="BARU01011292">
    <property type="protein sequence ID" value="GAH43493.1"/>
    <property type="molecule type" value="Genomic_DNA"/>
</dbReference>
<organism evidence="4">
    <name type="scientific">marine sediment metagenome</name>
    <dbReference type="NCBI Taxonomy" id="412755"/>
    <lineage>
        <taxon>unclassified sequences</taxon>
        <taxon>metagenomes</taxon>
        <taxon>ecological metagenomes</taxon>
    </lineage>
</organism>
<keyword evidence="3" id="KW-0949">S-adenosyl-L-methionine</keyword>